<dbReference type="FunFam" id="1.10.472.10:FF:000001">
    <property type="entry name" value="G2/mitotic-specific cyclin"/>
    <property type="match status" value="1"/>
</dbReference>
<feature type="domain" description="Cyclin-like" evidence="7">
    <location>
        <begin position="129"/>
        <end position="215"/>
    </location>
</feature>
<sequence length="494" mass="55437">MKKKVLKKVFLNVSEDLFSHVKPHAKGRTQQKNSHATPKNELITSFLRQRPPKIAQPNRMSDGQSGSTTTTSAEERVPTRTCPLPAITWAKREHVWDELTKREKRHKMDMRVLSHHPEVTPRMRSVLIDWLMEVSEVYRLHRNTVYNAVTYVDRYLSRQTHPVRKNELQLIGVSALFFSAKLEEIYPPKLVDFAYVTDSACTEVEIREMELIMLKKLQWELSTPTAVSWLNLYLPVAQLPMNQARFSPTAVSAGDLCPNRSADRPLSLAAACLYHFSYRQDIALDCSGFKMEEIAGAIKWVTPYAETIRDEGLAALKQFRNVKEEDAHNIQTHINSIYVLVKLINMNCAKKSLQDKAQALQASRLSQLSTSSSRWSATPETPTDLNAVATESEVASPSTRSSRKRQSIEPVPAHLVEPKRLAPDASFPATPETSPLALSSSSSLSPKAGEDIEPARRPFAPLKDEEDSTGSSLSATDLAEENDLPLEDDLQPIS</sequence>
<evidence type="ECO:0000313" key="8">
    <source>
        <dbReference type="EMBL" id="CBY09276.1"/>
    </source>
</evidence>
<evidence type="ECO:0000256" key="5">
    <source>
        <dbReference type="RuleBase" id="RU000383"/>
    </source>
</evidence>
<gene>
    <name evidence="8" type="ORF">GSOID_T00007812001</name>
</gene>
<feature type="region of interest" description="Disordered" evidence="6">
    <location>
        <begin position="370"/>
        <end position="494"/>
    </location>
</feature>
<evidence type="ECO:0000313" key="9">
    <source>
        <dbReference type="Proteomes" id="UP000001307"/>
    </source>
</evidence>
<evidence type="ECO:0000256" key="4">
    <source>
        <dbReference type="ARBA" id="ARBA00023306"/>
    </source>
</evidence>
<reference evidence="8" key="1">
    <citation type="journal article" date="2010" name="Science">
        <title>Plasticity of animal genome architecture unmasked by rapid evolution of a pelagic tunicate.</title>
        <authorList>
            <person name="Denoeud F."/>
            <person name="Henriet S."/>
            <person name="Mungpakdee S."/>
            <person name="Aury J.M."/>
            <person name="Da Silva C."/>
            <person name="Brinkmann H."/>
            <person name="Mikhaleva J."/>
            <person name="Olsen L.C."/>
            <person name="Jubin C."/>
            <person name="Canestro C."/>
            <person name="Bouquet J.M."/>
            <person name="Danks G."/>
            <person name="Poulain J."/>
            <person name="Campsteijn C."/>
            <person name="Adamski M."/>
            <person name="Cross I."/>
            <person name="Yadetie F."/>
            <person name="Muffato M."/>
            <person name="Louis A."/>
            <person name="Butcher S."/>
            <person name="Tsagkogeorga G."/>
            <person name="Konrad A."/>
            <person name="Singh S."/>
            <person name="Jensen M.F."/>
            <person name="Cong E.H."/>
            <person name="Eikeseth-Otteraa H."/>
            <person name="Noel B."/>
            <person name="Anthouard V."/>
            <person name="Porcel B.M."/>
            <person name="Kachouri-Lafond R."/>
            <person name="Nishino A."/>
            <person name="Ugolini M."/>
            <person name="Chourrout P."/>
            <person name="Nishida H."/>
            <person name="Aasland R."/>
            <person name="Huzurbazar S."/>
            <person name="Westhof E."/>
            <person name="Delsuc F."/>
            <person name="Lehrach H."/>
            <person name="Reinhardt R."/>
            <person name="Weissenbach J."/>
            <person name="Roy S.W."/>
            <person name="Artiguenave F."/>
            <person name="Postlethwait J.H."/>
            <person name="Manak J.R."/>
            <person name="Thompson E.M."/>
            <person name="Jaillon O."/>
            <person name="Du Pasquier L."/>
            <person name="Boudinot P."/>
            <person name="Liberles D.A."/>
            <person name="Volff J.N."/>
            <person name="Philippe H."/>
            <person name="Lenhard B."/>
            <person name="Roest Crollius H."/>
            <person name="Wincker P."/>
            <person name="Chourrout D."/>
        </authorList>
    </citation>
    <scope>NUCLEOTIDE SEQUENCE [LARGE SCALE GENOMIC DNA]</scope>
</reference>
<dbReference type="InterPro" id="IPR006671">
    <property type="entry name" value="Cyclin_N"/>
</dbReference>
<dbReference type="InterPro" id="IPR048258">
    <property type="entry name" value="Cyclins_cyclin-box"/>
</dbReference>
<keyword evidence="9" id="KW-1185">Reference proteome</keyword>
<keyword evidence="2" id="KW-0132">Cell division</keyword>
<dbReference type="GO" id="GO:0051301">
    <property type="term" value="P:cell division"/>
    <property type="evidence" value="ECO:0007669"/>
    <property type="project" value="UniProtKB-KW"/>
</dbReference>
<dbReference type="InterPro" id="IPR039361">
    <property type="entry name" value="Cyclin"/>
</dbReference>
<evidence type="ECO:0000256" key="1">
    <source>
        <dbReference type="ARBA" id="ARBA00006955"/>
    </source>
</evidence>
<comment type="similarity">
    <text evidence="1">Belongs to the cyclin family. Cyclin AB subfamily.</text>
</comment>
<feature type="compositionally biased region" description="Low complexity" evidence="6">
    <location>
        <begin position="434"/>
        <end position="446"/>
    </location>
</feature>
<dbReference type="InParanoid" id="E4XCF1"/>
<evidence type="ECO:0000259" key="7">
    <source>
        <dbReference type="SMART" id="SM00385"/>
    </source>
</evidence>
<evidence type="ECO:0000256" key="6">
    <source>
        <dbReference type="SAM" id="MobiDB-lite"/>
    </source>
</evidence>
<dbReference type="FunCoup" id="E4XCF1">
    <property type="interactions" value="46"/>
</dbReference>
<dbReference type="PROSITE" id="PS00292">
    <property type="entry name" value="CYCLINS"/>
    <property type="match status" value="1"/>
</dbReference>
<dbReference type="InterPro" id="IPR036915">
    <property type="entry name" value="Cyclin-like_sf"/>
</dbReference>
<feature type="compositionally biased region" description="Acidic residues" evidence="6">
    <location>
        <begin position="478"/>
        <end position="494"/>
    </location>
</feature>
<dbReference type="CDD" id="cd20519">
    <property type="entry name" value="CYCLIN_CCNE_rpt1"/>
    <property type="match status" value="1"/>
</dbReference>
<keyword evidence="3 5" id="KW-0195">Cyclin</keyword>
<accession>E4XCF1</accession>
<dbReference type="Gene3D" id="1.10.472.10">
    <property type="entry name" value="Cyclin-like"/>
    <property type="match status" value="2"/>
</dbReference>
<feature type="compositionally biased region" description="Low complexity" evidence="6">
    <location>
        <begin position="61"/>
        <end position="72"/>
    </location>
</feature>
<dbReference type="Pfam" id="PF00134">
    <property type="entry name" value="Cyclin_N"/>
    <property type="match status" value="1"/>
</dbReference>
<dbReference type="SUPFAM" id="SSF47954">
    <property type="entry name" value="Cyclin-like"/>
    <property type="match status" value="2"/>
</dbReference>
<dbReference type="OrthoDB" id="5590282at2759"/>
<dbReference type="EMBL" id="FN653035">
    <property type="protein sequence ID" value="CBY09276.1"/>
    <property type="molecule type" value="Genomic_DNA"/>
</dbReference>
<dbReference type="PANTHER" id="PTHR10177">
    <property type="entry name" value="CYCLINS"/>
    <property type="match status" value="1"/>
</dbReference>
<organism evidence="8">
    <name type="scientific">Oikopleura dioica</name>
    <name type="common">Tunicate</name>
    <dbReference type="NCBI Taxonomy" id="34765"/>
    <lineage>
        <taxon>Eukaryota</taxon>
        <taxon>Metazoa</taxon>
        <taxon>Chordata</taxon>
        <taxon>Tunicata</taxon>
        <taxon>Appendicularia</taxon>
        <taxon>Copelata</taxon>
        <taxon>Oikopleuridae</taxon>
        <taxon>Oikopleura</taxon>
    </lineage>
</organism>
<name>E4XCF1_OIKDI</name>
<dbReference type="SMART" id="SM00385">
    <property type="entry name" value="CYCLIN"/>
    <property type="match status" value="1"/>
</dbReference>
<proteinExistence type="inferred from homology"/>
<evidence type="ECO:0000256" key="3">
    <source>
        <dbReference type="ARBA" id="ARBA00023127"/>
    </source>
</evidence>
<dbReference type="Proteomes" id="UP000001307">
    <property type="component" value="Unassembled WGS sequence"/>
</dbReference>
<dbReference type="AlphaFoldDB" id="E4XCF1"/>
<evidence type="ECO:0000256" key="2">
    <source>
        <dbReference type="ARBA" id="ARBA00022618"/>
    </source>
</evidence>
<protein>
    <recommendedName>
        <fullName evidence="7">Cyclin-like domain-containing protein</fullName>
    </recommendedName>
</protein>
<keyword evidence="4" id="KW-0131">Cell cycle</keyword>
<dbReference type="InterPro" id="IPR013763">
    <property type="entry name" value="Cyclin-like_dom"/>
</dbReference>
<feature type="region of interest" description="Disordered" evidence="6">
    <location>
        <begin position="49"/>
        <end position="78"/>
    </location>
</feature>